<protein>
    <recommendedName>
        <fullName evidence="3">CN hydrolase domain-containing protein</fullName>
    </recommendedName>
</protein>
<evidence type="ECO:0000313" key="1">
    <source>
        <dbReference type="EMBL" id="WXA99048.1"/>
    </source>
</evidence>
<organism evidence="1 2">
    <name type="scientific">Pendulispora brunnea</name>
    <dbReference type="NCBI Taxonomy" id="2905690"/>
    <lineage>
        <taxon>Bacteria</taxon>
        <taxon>Pseudomonadati</taxon>
        <taxon>Myxococcota</taxon>
        <taxon>Myxococcia</taxon>
        <taxon>Myxococcales</taxon>
        <taxon>Sorangiineae</taxon>
        <taxon>Pendulisporaceae</taxon>
        <taxon>Pendulispora</taxon>
    </lineage>
</organism>
<evidence type="ECO:0008006" key="3">
    <source>
        <dbReference type="Google" id="ProtNLM"/>
    </source>
</evidence>
<gene>
    <name evidence="1" type="ORF">LZC95_19775</name>
</gene>
<name>A0ABZ2KK65_9BACT</name>
<proteinExistence type="predicted"/>
<reference evidence="1 2" key="1">
    <citation type="submission" date="2021-12" db="EMBL/GenBank/DDBJ databases">
        <title>Discovery of the Pendulisporaceae a myxobacterial family with distinct sporulation behavior and unique specialized metabolism.</title>
        <authorList>
            <person name="Garcia R."/>
            <person name="Popoff A."/>
            <person name="Bader C.D."/>
            <person name="Loehr J."/>
            <person name="Walesch S."/>
            <person name="Walt C."/>
            <person name="Boldt J."/>
            <person name="Bunk B."/>
            <person name="Haeckl F.J.F.P.J."/>
            <person name="Gunesch A.P."/>
            <person name="Birkelbach J."/>
            <person name="Nuebel U."/>
            <person name="Pietschmann T."/>
            <person name="Bach T."/>
            <person name="Mueller R."/>
        </authorList>
    </citation>
    <scope>NUCLEOTIDE SEQUENCE [LARGE SCALE GENOMIC DNA]</scope>
    <source>
        <strain evidence="1 2">MSr12523</strain>
    </source>
</reference>
<dbReference type="Proteomes" id="UP001379533">
    <property type="component" value="Chromosome"/>
</dbReference>
<evidence type="ECO:0000313" key="2">
    <source>
        <dbReference type="Proteomes" id="UP001379533"/>
    </source>
</evidence>
<accession>A0ABZ2KK65</accession>
<sequence>MTLRLQPFAGDDARILGTLTRDLREVGSAQLIANLNGNVTVFVERIRESIFVLARSITTPTGSKPIEKLVFCRNAHGELFPVDHVVFGPNGDILPRSTEDAPGVQSAEDVHRGHHLAAASLLRAVEREQSVFFKAREPVGAPRPALEPFEG</sequence>
<dbReference type="RefSeq" id="WP_394849678.1">
    <property type="nucleotide sequence ID" value="NZ_CP089982.1"/>
</dbReference>
<keyword evidence="2" id="KW-1185">Reference proteome</keyword>
<dbReference type="EMBL" id="CP089982">
    <property type="protein sequence ID" value="WXA99048.1"/>
    <property type="molecule type" value="Genomic_DNA"/>
</dbReference>